<reference evidence="1" key="1">
    <citation type="submission" date="2014-09" db="EMBL/GenBank/DDBJ databases">
        <authorList>
            <person name="Magalhaes I.L.F."/>
            <person name="Oliveira U."/>
            <person name="Santos F.R."/>
            <person name="Vidigal T.H.D.A."/>
            <person name="Brescovit A.D."/>
            <person name="Santos A.J."/>
        </authorList>
    </citation>
    <scope>NUCLEOTIDE SEQUENCE</scope>
    <source>
        <tissue evidence="1">Shoot tissue taken approximately 20 cm above the soil surface</tissue>
    </source>
</reference>
<name>A0A0A8Z044_ARUDO</name>
<organism evidence="1">
    <name type="scientific">Arundo donax</name>
    <name type="common">Giant reed</name>
    <name type="synonym">Donax arundinaceus</name>
    <dbReference type="NCBI Taxonomy" id="35708"/>
    <lineage>
        <taxon>Eukaryota</taxon>
        <taxon>Viridiplantae</taxon>
        <taxon>Streptophyta</taxon>
        <taxon>Embryophyta</taxon>
        <taxon>Tracheophyta</taxon>
        <taxon>Spermatophyta</taxon>
        <taxon>Magnoliopsida</taxon>
        <taxon>Liliopsida</taxon>
        <taxon>Poales</taxon>
        <taxon>Poaceae</taxon>
        <taxon>PACMAD clade</taxon>
        <taxon>Arundinoideae</taxon>
        <taxon>Arundineae</taxon>
        <taxon>Arundo</taxon>
    </lineage>
</organism>
<accession>A0A0A8Z044</accession>
<proteinExistence type="predicted"/>
<dbReference type="EMBL" id="GBRH01267805">
    <property type="protein sequence ID" value="JAD30090.1"/>
    <property type="molecule type" value="Transcribed_RNA"/>
</dbReference>
<evidence type="ECO:0000313" key="1">
    <source>
        <dbReference type="EMBL" id="JAD30090.1"/>
    </source>
</evidence>
<sequence>MWSLPQASYMEMGVGYNFFI</sequence>
<reference evidence="1" key="2">
    <citation type="journal article" date="2015" name="Data Brief">
        <title>Shoot transcriptome of the giant reed, Arundo donax.</title>
        <authorList>
            <person name="Barrero R.A."/>
            <person name="Guerrero F.D."/>
            <person name="Moolhuijzen P."/>
            <person name="Goolsby J.A."/>
            <person name="Tidwell J."/>
            <person name="Bellgard S.E."/>
            <person name="Bellgard M.I."/>
        </authorList>
    </citation>
    <scope>NUCLEOTIDE SEQUENCE</scope>
    <source>
        <tissue evidence="1">Shoot tissue taken approximately 20 cm above the soil surface</tissue>
    </source>
</reference>
<dbReference type="AlphaFoldDB" id="A0A0A8Z044"/>
<protein>
    <submittedName>
        <fullName evidence="1">Uncharacterized protein</fullName>
    </submittedName>
</protein>